<dbReference type="Pfam" id="PF00535">
    <property type="entry name" value="Glycos_transf_2"/>
    <property type="match status" value="1"/>
</dbReference>
<reference evidence="4 5" key="1">
    <citation type="journal article" date="2019" name="Environ. Microbiol.">
        <title>Species interactions and distinct microbial communities in high Arctic permafrost affected cryosols are associated with the CH4 and CO2 gas fluxes.</title>
        <authorList>
            <person name="Altshuler I."/>
            <person name="Hamel J."/>
            <person name="Turney S."/>
            <person name="Magnuson E."/>
            <person name="Levesque R."/>
            <person name="Greer C."/>
            <person name="Whyte L.G."/>
        </authorList>
    </citation>
    <scope>NUCLEOTIDE SEQUENCE [LARGE SCALE GENOMIC DNA]</scope>
    <source>
        <strain evidence="4 5">OWC5</strain>
    </source>
</reference>
<keyword evidence="1" id="KW-0997">Cell inner membrane</keyword>
<organism evidence="4 5">
    <name type="scientific">Pseudomonas mandelii</name>
    <dbReference type="NCBI Taxonomy" id="75612"/>
    <lineage>
        <taxon>Bacteria</taxon>
        <taxon>Pseudomonadati</taxon>
        <taxon>Pseudomonadota</taxon>
        <taxon>Gammaproteobacteria</taxon>
        <taxon>Pseudomonadales</taxon>
        <taxon>Pseudomonadaceae</taxon>
        <taxon>Pseudomonas</taxon>
    </lineage>
</organism>
<sequence>MLNISDLSSVDKQKVFDYLKWNSFRSEKYKVLYVSTSKVASTSLKWWFATLEGCSQALRGVGEAAGSNSDQIVHEFHKVAPHVTGLEINDLLESLLSDTYFRFAAVRNPYKRIFSAWQSKILLQDPQQVALYPKFELLQQPVKSVADVASAFEAFLEYLASNRGSSPEKDFWAPQATLLRPDLINYSLLVKIENSSGLHKALSEHFGEQATDPFAEPSPSENVIPFLPAFITERSASLIKELYVEDFDVFEYDRQIPEPTEAFSAEQLDLAFDAARLIRESRQQIDARALQIQDLTQQIEDLNQRIASLNPTLFERESQLKELMGSLVKRDRHIASLEQSVGVLNRQLVDLKAVLVDHEKEGVSLKADLLKTQQELNALLFSHSWRLTLPVRIVTGFVRESVHNVRTLTWSKVLDSLRRRRELYNENTLREIHESGLFDPDYYLASNADVRAKGTDPLKHYMLKGWIENRNPCAAFSPSDYLLANPDVAEAQVHPLLHYIQCGQLEGRPVRLPARICEMTAVKRRPVGRNAVFKPYGEYTPIPVLKAVLEAQIEAVKKSGLFDEKYYLAMYSDVEQVSVDPLRHYCEQGWREGRNPSMDFDTRAYLALYKDIQHIGLNPLWHYIVTGAAEHRIAVPDALINHENDIRFGEVNSDIKLLAFYVSPDWEALRSARFASKGNPQRSRPDKTLGLYDSLDGRVLTQQVLSAKSHGFFGFCFKLSADSVAQASPQPLDTFLAHTEIDFNFCIQIDLHQDGLSNNLITPVVAVLADKRCVQVDERPVIVVKLNEYDEDIVDSIRKLRERLNELCDGVYLIAQFGFAGSEELAQDLDGLCDAALDLSADPVPGETGVFPPQNKNGIDTVPYNLIASQGIVRAQKAHLRATPVFHAISLGRDETALKQYSPLVYSRFHIRDYGRWLDAAIRGARKALPEDRRLLFVNAWNNWQEGLYVEPDSITGFGRLNETTRALLDIDSSVVMPKISVIVPNYNHESYLARRLDSIYGQTYKNIEVILMDDCSTDDSRSVLTGYAEKYPDITRLLFNETNSGGVFHQWAKGIKAATGDLVWVAESDDYCDERFLEALVSCFDDEAVMLAYSKCEFVTTDEVVMPDQFLNYVSDLECANKWAGSYVSTAHNEVRSALGIKNTIPNASGVIFKRPVDMPLLDDQSWLSMKVAGDWVFYLHILRGGKIAYSTEGTNFFRRHYASTANTTYRKEVFYRELGVANRTIQSLYNVPMSVLEACEASSKKLYDHYVGGSAEEFLRWYDHDSIVRARADRLPNVMVSTIGFYPGGAEILPIRLANEFKRQGISVSLFSAGIPKREDGVRKMLRSDVPVIETSNIESVKEIIHDFGIEALNSHQWYVQKYPVDVPDVFSELGAHVAALHGMIEHGNGVTDEQLRIADKGVSTWVYTAEKNLVPFSDISLYDKSSPRFVKVPNGLQPPEIVPISRVQMGIPEDAFVLCCVSRAIPDKGWGEAIQAVELARSLSGRDIRIILVGNGLVYDEYCQAGAPDFVYLAGFSDNSVGHYAAADMGIMLSTFRSESFPLTIVDCLFAGKPYIATDVGDIKNMLTIESGVAGEIIGLEDWVVPIESTARVIAAFATDERKYQEAVGLVKDVSSRYRIDAVASQYLRLFERDIQQRRAESAKAEGSGMTVQDL</sequence>
<dbReference type="EMBL" id="RCZA01000012">
    <property type="protein sequence ID" value="TPG78602.1"/>
    <property type="molecule type" value="Genomic_DNA"/>
</dbReference>
<evidence type="ECO:0000256" key="2">
    <source>
        <dbReference type="SAM" id="Coils"/>
    </source>
</evidence>
<keyword evidence="1" id="KW-0472">Membrane</keyword>
<dbReference type="PANTHER" id="PTHR22916">
    <property type="entry name" value="GLYCOSYLTRANSFERASE"/>
    <property type="match status" value="1"/>
</dbReference>
<gene>
    <name evidence="4" type="ORF">EAH74_24865</name>
</gene>
<dbReference type="InterPro" id="IPR001173">
    <property type="entry name" value="Glyco_trans_2-like"/>
</dbReference>
<dbReference type="GO" id="GO:0016020">
    <property type="term" value="C:membrane"/>
    <property type="evidence" value="ECO:0007669"/>
    <property type="project" value="InterPro"/>
</dbReference>
<dbReference type="Gene3D" id="3.40.50.2000">
    <property type="entry name" value="Glycogen Phosphorylase B"/>
    <property type="match status" value="2"/>
</dbReference>
<dbReference type="Proteomes" id="UP000320914">
    <property type="component" value="Unassembled WGS sequence"/>
</dbReference>
<name>A0A502HZ03_9PSED</name>
<keyword evidence="4" id="KW-0808">Transferase</keyword>
<dbReference type="InterPro" id="IPR005331">
    <property type="entry name" value="Sulfotransferase"/>
</dbReference>
<dbReference type="Gene3D" id="3.90.550.10">
    <property type="entry name" value="Spore Coat Polysaccharide Biosynthesis Protein SpsA, Chain A"/>
    <property type="match status" value="1"/>
</dbReference>
<dbReference type="InterPro" id="IPR032719">
    <property type="entry name" value="WbsX"/>
</dbReference>
<feature type="coiled-coil region" evidence="2">
    <location>
        <begin position="278"/>
        <end position="312"/>
    </location>
</feature>
<dbReference type="CDD" id="cd03801">
    <property type="entry name" value="GT4_PimA-like"/>
    <property type="match status" value="1"/>
</dbReference>
<dbReference type="SUPFAM" id="SSF53448">
    <property type="entry name" value="Nucleotide-diphospho-sugar transferases"/>
    <property type="match status" value="1"/>
</dbReference>
<feature type="domain" description="Glycosyltransferase 2-like" evidence="3">
    <location>
        <begin position="981"/>
        <end position="1090"/>
    </location>
</feature>
<accession>A0A502HZ03</accession>
<dbReference type="InterPro" id="IPR029044">
    <property type="entry name" value="Nucleotide-diphossugar_trans"/>
</dbReference>
<proteinExistence type="predicted"/>
<evidence type="ECO:0000259" key="3">
    <source>
        <dbReference type="Pfam" id="PF00535"/>
    </source>
</evidence>
<dbReference type="Pfam" id="PF03567">
    <property type="entry name" value="Sulfotransfer_2"/>
    <property type="match status" value="1"/>
</dbReference>
<dbReference type="SUPFAM" id="SSF53756">
    <property type="entry name" value="UDP-Glycosyltransferase/glycogen phosphorylase"/>
    <property type="match status" value="1"/>
</dbReference>
<dbReference type="GO" id="GO:0008146">
    <property type="term" value="F:sulfotransferase activity"/>
    <property type="evidence" value="ECO:0007669"/>
    <property type="project" value="InterPro"/>
</dbReference>
<dbReference type="CDD" id="cd00761">
    <property type="entry name" value="Glyco_tranf_GTA_type"/>
    <property type="match status" value="1"/>
</dbReference>
<dbReference type="PANTHER" id="PTHR22916:SF3">
    <property type="entry name" value="UDP-GLCNAC:BETAGAL BETA-1,3-N-ACETYLGLUCOSAMINYLTRANSFERASE-LIKE PROTEIN 1"/>
    <property type="match status" value="1"/>
</dbReference>
<dbReference type="Pfam" id="PF14307">
    <property type="entry name" value="Glyco_tran_WbsX"/>
    <property type="match status" value="1"/>
</dbReference>
<keyword evidence="1" id="KW-1003">Cell membrane</keyword>
<dbReference type="Pfam" id="PF13692">
    <property type="entry name" value="Glyco_trans_1_4"/>
    <property type="match status" value="1"/>
</dbReference>
<protein>
    <submittedName>
        <fullName evidence="4">Glycosyltransferase</fullName>
    </submittedName>
</protein>
<dbReference type="GO" id="GO:0016758">
    <property type="term" value="F:hexosyltransferase activity"/>
    <property type="evidence" value="ECO:0007669"/>
    <property type="project" value="UniProtKB-ARBA"/>
</dbReference>
<keyword evidence="2" id="KW-0175">Coiled coil</keyword>
<dbReference type="Gene3D" id="3.20.20.80">
    <property type="entry name" value="Glycosidases"/>
    <property type="match status" value="1"/>
</dbReference>
<comment type="caution">
    <text evidence="4">The sequence shown here is derived from an EMBL/GenBank/DDBJ whole genome shotgun (WGS) entry which is preliminary data.</text>
</comment>
<evidence type="ECO:0000256" key="1">
    <source>
        <dbReference type="ARBA" id="ARBA00022519"/>
    </source>
</evidence>
<evidence type="ECO:0000313" key="4">
    <source>
        <dbReference type="EMBL" id="TPG78602.1"/>
    </source>
</evidence>
<evidence type="ECO:0000313" key="5">
    <source>
        <dbReference type="Proteomes" id="UP000320914"/>
    </source>
</evidence>